<feature type="transmembrane region" description="Helical" evidence="1">
    <location>
        <begin position="20"/>
        <end position="38"/>
    </location>
</feature>
<accession>A0A6A6H4T5</accession>
<organism evidence="2 3">
    <name type="scientific">Viridothelium virens</name>
    <name type="common">Speckled blister lichen</name>
    <name type="synonym">Trypethelium virens</name>
    <dbReference type="NCBI Taxonomy" id="1048519"/>
    <lineage>
        <taxon>Eukaryota</taxon>
        <taxon>Fungi</taxon>
        <taxon>Dikarya</taxon>
        <taxon>Ascomycota</taxon>
        <taxon>Pezizomycotina</taxon>
        <taxon>Dothideomycetes</taxon>
        <taxon>Dothideomycetes incertae sedis</taxon>
        <taxon>Trypetheliales</taxon>
        <taxon>Trypetheliaceae</taxon>
        <taxon>Viridothelium</taxon>
    </lineage>
</organism>
<sequence>MVCGLTCGIGETSRSDVQTYGAGGILFFHYILMTRFHFRPVREGHPILFLWEETRKRRRR</sequence>
<keyword evidence="1" id="KW-1133">Transmembrane helix</keyword>
<proteinExistence type="predicted"/>
<keyword evidence="1" id="KW-0472">Membrane</keyword>
<dbReference type="AlphaFoldDB" id="A0A6A6H4T5"/>
<evidence type="ECO:0000313" key="2">
    <source>
        <dbReference type="EMBL" id="KAF2232899.1"/>
    </source>
</evidence>
<keyword evidence="3" id="KW-1185">Reference proteome</keyword>
<evidence type="ECO:0000313" key="3">
    <source>
        <dbReference type="Proteomes" id="UP000800092"/>
    </source>
</evidence>
<name>A0A6A6H4T5_VIRVR</name>
<keyword evidence="1" id="KW-0812">Transmembrane</keyword>
<dbReference type="Proteomes" id="UP000800092">
    <property type="component" value="Unassembled WGS sequence"/>
</dbReference>
<protein>
    <submittedName>
        <fullName evidence="2">Uncharacterized protein</fullName>
    </submittedName>
</protein>
<evidence type="ECO:0000256" key="1">
    <source>
        <dbReference type="SAM" id="Phobius"/>
    </source>
</evidence>
<reference evidence="2" key="1">
    <citation type="journal article" date="2020" name="Stud. Mycol.">
        <title>101 Dothideomycetes genomes: a test case for predicting lifestyles and emergence of pathogens.</title>
        <authorList>
            <person name="Haridas S."/>
            <person name="Albert R."/>
            <person name="Binder M."/>
            <person name="Bloem J."/>
            <person name="Labutti K."/>
            <person name="Salamov A."/>
            <person name="Andreopoulos B."/>
            <person name="Baker S."/>
            <person name="Barry K."/>
            <person name="Bills G."/>
            <person name="Bluhm B."/>
            <person name="Cannon C."/>
            <person name="Castanera R."/>
            <person name="Culley D."/>
            <person name="Daum C."/>
            <person name="Ezra D."/>
            <person name="Gonzalez J."/>
            <person name="Henrissat B."/>
            <person name="Kuo A."/>
            <person name="Liang C."/>
            <person name="Lipzen A."/>
            <person name="Lutzoni F."/>
            <person name="Magnuson J."/>
            <person name="Mondo S."/>
            <person name="Nolan M."/>
            <person name="Ohm R."/>
            <person name="Pangilinan J."/>
            <person name="Park H.-J."/>
            <person name="Ramirez L."/>
            <person name="Alfaro M."/>
            <person name="Sun H."/>
            <person name="Tritt A."/>
            <person name="Yoshinaga Y."/>
            <person name="Zwiers L.-H."/>
            <person name="Turgeon B."/>
            <person name="Goodwin S."/>
            <person name="Spatafora J."/>
            <person name="Crous P."/>
            <person name="Grigoriev I."/>
        </authorList>
    </citation>
    <scope>NUCLEOTIDE SEQUENCE</scope>
    <source>
        <strain evidence="2">Tuck. ex Michener</strain>
    </source>
</reference>
<dbReference type="EMBL" id="ML991811">
    <property type="protein sequence ID" value="KAF2232899.1"/>
    <property type="molecule type" value="Genomic_DNA"/>
</dbReference>
<gene>
    <name evidence="2" type="ORF">EV356DRAFT_232738</name>
</gene>